<dbReference type="GO" id="GO:0004497">
    <property type="term" value="F:monooxygenase activity"/>
    <property type="evidence" value="ECO:0007669"/>
    <property type="project" value="UniProtKB-KW"/>
</dbReference>
<dbReference type="GO" id="GO:0016705">
    <property type="term" value="F:oxidoreductase activity, acting on paired donors, with incorporation or reduction of molecular oxygen"/>
    <property type="evidence" value="ECO:0007669"/>
    <property type="project" value="InterPro"/>
</dbReference>
<dbReference type="PANTHER" id="PTHR24282">
    <property type="entry name" value="CYTOCHROME P450 FAMILY MEMBER"/>
    <property type="match status" value="1"/>
</dbReference>
<name>A0A6A4NG85_LUPAL</name>
<evidence type="ECO:0000256" key="3">
    <source>
        <dbReference type="ARBA" id="ARBA00022617"/>
    </source>
</evidence>
<dbReference type="Proteomes" id="UP000447434">
    <property type="component" value="Chromosome 22"/>
</dbReference>
<keyword evidence="6" id="KW-1133">Transmembrane helix</keyword>
<dbReference type="EMBL" id="WOCE01000022">
    <property type="protein sequence ID" value="KAE9588452.1"/>
    <property type="molecule type" value="Genomic_DNA"/>
</dbReference>
<dbReference type="InterPro" id="IPR036396">
    <property type="entry name" value="Cyt_P450_sf"/>
</dbReference>
<evidence type="ECO:0000313" key="11">
    <source>
        <dbReference type="EMBL" id="KAE9588452.1"/>
    </source>
</evidence>
<evidence type="ECO:0000256" key="2">
    <source>
        <dbReference type="ARBA" id="ARBA00010617"/>
    </source>
</evidence>
<comment type="similarity">
    <text evidence="2">Belongs to the cytochrome P450 family.</text>
</comment>
<dbReference type="SUPFAM" id="SSF48264">
    <property type="entry name" value="Cytochrome P450"/>
    <property type="match status" value="1"/>
</dbReference>
<evidence type="ECO:0000256" key="4">
    <source>
        <dbReference type="ARBA" id="ARBA00022692"/>
    </source>
</evidence>
<organism evidence="11 12">
    <name type="scientific">Lupinus albus</name>
    <name type="common">White lupine</name>
    <name type="synonym">Lupinus termis</name>
    <dbReference type="NCBI Taxonomy" id="3870"/>
    <lineage>
        <taxon>Eukaryota</taxon>
        <taxon>Viridiplantae</taxon>
        <taxon>Streptophyta</taxon>
        <taxon>Embryophyta</taxon>
        <taxon>Tracheophyta</taxon>
        <taxon>Spermatophyta</taxon>
        <taxon>Magnoliopsida</taxon>
        <taxon>eudicotyledons</taxon>
        <taxon>Gunneridae</taxon>
        <taxon>Pentapetalae</taxon>
        <taxon>rosids</taxon>
        <taxon>fabids</taxon>
        <taxon>Fabales</taxon>
        <taxon>Fabaceae</taxon>
        <taxon>Papilionoideae</taxon>
        <taxon>50 kb inversion clade</taxon>
        <taxon>genistoids sensu lato</taxon>
        <taxon>core genistoids</taxon>
        <taxon>Genisteae</taxon>
        <taxon>Lupinus</taxon>
    </lineage>
</organism>
<evidence type="ECO:0000256" key="7">
    <source>
        <dbReference type="ARBA" id="ARBA00023002"/>
    </source>
</evidence>
<dbReference type="GO" id="GO:0005506">
    <property type="term" value="F:iron ion binding"/>
    <property type="evidence" value="ECO:0007669"/>
    <property type="project" value="InterPro"/>
</dbReference>
<keyword evidence="9" id="KW-0503">Monooxygenase</keyword>
<sequence length="84" mass="10026">MIESTKIMFKKWEEKNRDIDEFEIEVNGDLHYLSADIISRVAFGSSYKEGKQIFELQEQQHHLLSLATRSVYIPGFRFFLRRIT</sequence>
<comment type="caution">
    <text evidence="11">The sequence shown here is derived from an EMBL/GenBank/DDBJ whole genome shotgun (WGS) entry which is preliminary data.</text>
</comment>
<dbReference type="GO" id="GO:0020037">
    <property type="term" value="F:heme binding"/>
    <property type="evidence" value="ECO:0007669"/>
    <property type="project" value="InterPro"/>
</dbReference>
<reference evidence="12" key="1">
    <citation type="journal article" date="2020" name="Nat. Commun.">
        <title>Genome sequence of the cluster root forming white lupin.</title>
        <authorList>
            <person name="Hufnagel B."/>
            <person name="Marques A."/>
            <person name="Soriano A."/>
            <person name="Marques L."/>
            <person name="Divol F."/>
            <person name="Doumas P."/>
            <person name="Sallet E."/>
            <person name="Mancinotti D."/>
            <person name="Carrere S."/>
            <person name="Marande W."/>
            <person name="Arribat S."/>
            <person name="Keller J."/>
            <person name="Huneau C."/>
            <person name="Blein T."/>
            <person name="Aime D."/>
            <person name="Laguerre M."/>
            <person name="Taylor J."/>
            <person name="Schubert V."/>
            <person name="Nelson M."/>
            <person name="Geu-Flores F."/>
            <person name="Crespi M."/>
            <person name="Gallardo-Guerrero K."/>
            <person name="Delaux P.-M."/>
            <person name="Salse J."/>
            <person name="Berges H."/>
            <person name="Guyot R."/>
            <person name="Gouzy J."/>
            <person name="Peret B."/>
        </authorList>
    </citation>
    <scope>NUCLEOTIDE SEQUENCE [LARGE SCALE GENOMIC DNA]</scope>
    <source>
        <strain evidence="12">cv. Amiga</strain>
    </source>
</reference>
<keyword evidence="4" id="KW-0812">Transmembrane</keyword>
<keyword evidence="3" id="KW-0349">Heme</keyword>
<evidence type="ECO:0000256" key="1">
    <source>
        <dbReference type="ARBA" id="ARBA00004167"/>
    </source>
</evidence>
<dbReference type="Gene3D" id="1.20.120.990">
    <property type="entry name" value="Glycosyltransferase family 88, C-terminal domain"/>
    <property type="match status" value="1"/>
</dbReference>
<dbReference type="PANTHER" id="PTHR24282:SF112">
    <property type="entry name" value="CYTOCHROME P450 FAMILY 709 PROTEIN"/>
    <property type="match status" value="1"/>
</dbReference>
<gene>
    <name evidence="11" type="ORF">Lalb_Chr22g0355471</name>
</gene>
<accession>A0A6A4NG85</accession>
<evidence type="ECO:0000313" key="12">
    <source>
        <dbReference type="Proteomes" id="UP000447434"/>
    </source>
</evidence>
<evidence type="ECO:0000256" key="8">
    <source>
        <dbReference type="ARBA" id="ARBA00023004"/>
    </source>
</evidence>
<dbReference type="GO" id="GO:0016020">
    <property type="term" value="C:membrane"/>
    <property type="evidence" value="ECO:0007669"/>
    <property type="project" value="UniProtKB-SubCell"/>
</dbReference>
<keyword evidence="12" id="KW-1185">Reference proteome</keyword>
<dbReference type="InterPro" id="IPR050665">
    <property type="entry name" value="Cytochrome_P450_Monooxygen"/>
</dbReference>
<keyword evidence="5" id="KW-0479">Metal-binding</keyword>
<dbReference type="AlphaFoldDB" id="A0A6A4NG85"/>
<dbReference type="OrthoDB" id="1470350at2759"/>
<keyword evidence="8" id="KW-0408">Iron</keyword>
<comment type="subcellular location">
    <subcellularLocation>
        <location evidence="1">Membrane</location>
        <topology evidence="1">Single-pass membrane protein</topology>
    </subcellularLocation>
</comment>
<keyword evidence="7" id="KW-0560">Oxidoreductase</keyword>
<protein>
    <submittedName>
        <fullName evidence="11">Putative cytochrome P450</fullName>
    </submittedName>
</protein>
<evidence type="ECO:0000256" key="9">
    <source>
        <dbReference type="ARBA" id="ARBA00023033"/>
    </source>
</evidence>
<keyword evidence="10" id="KW-0472">Membrane</keyword>
<proteinExistence type="inferred from homology"/>
<evidence type="ECO:0000256" key="6">
    <source>
        <dbReference type="ARBA" id="ARBA00022989"/>
    </source>
</evidence>
<evidence type="ECO:0000256" key="5">
    <source>
        <dbReference type="ARBA" id="ARBA00022723"/>
    </source>
</evidence>
<evidence type="ECO:0000256" key="10">
    <source>
        <dbReference type="ARBA" id="ARBA00023136"/>
    </source>
</evidence>